<proteinExistence type="predicted"/>
<keyword evidence="2" id="KW-1185">Reference proteome</keyword>
<evidence type="ECO:0000313" key="2">
    <source>
        <dbReference type="Proteomes" id="UP001524570"/>
    </source>
</evidence>
<evidence type="ECO:0000313" key="1">
    <source>
        <dbReference type="EMBL" id="MCQ8118985.1"/>
    </source>
</evidence>
<comment type="caution">
    <text evidence="1">The sequence shown here is derived from an EMBL/GenBank/DDBJ whole genome shotgun (WGS) entry which is preliminary data.</text>
</comment>
<dbReference type="Proteomes" id="UP001524570">
    <property type="component" value="Unassembled WGS sequence"/>
</dbReference>
<dbReference type="RefSeq" id="WP_256607939.1">
    <property type="nucleotide sequence ID" value="NZ_JANIBL010000055.1"/>
</dbReference>
<dbReference type="EMBL" id="JANIBL010000055">
    <property type="protein sequence ID" value="MCQ8118985.1"/>
    <property type="molecule type" value="Genomic_DNA"/>
</dbReference>
<name>A0ABT1TW36_9GAMM</name>
<gene>
    <name evidence="1" type="ORF">NP589_16235</name>
</gene>
<protein>
    <submittedName>
        <fullName evidence="1">Uncharacterized protein</fullName>
    </submittedName>
</protein>
<reference evidence="1 2" key="1">
    <citation type="submission" date="2022-07" db="EMBL/GenBank/DDBJ databases">
        <title>Methylomonas rivi sp. nov., Methylomonas rosea sp. nov., Methylomonas aureus sp. nov. and Methylomonas subterranea sp. nov., four novel methanotrophs isolated from a freshwater creek and the deep terrestrial subsurface.</title>
        <authorList>
            <person name="Abin C."/>
            <person name="Sankaranarayanan K."/>
            <person name="Garner C."/>
            <person name="Sindelar R."/>
            <person name="Kotary K."/>
            <person name="Garner R."/>
            <person name="Barclay S."/>
            <person name="Lawson P."/>
            <person name="Krumholz L."/>
        </authorList>
    </citation>
    <scope>NUCLEOTIDE SEQUENCE [LARGE SCALE GENOMIC DNA]</scope>
    <source>
        <strain evidence="1 2">WSC-7</strain>
    </source>
</reference>
<organism evidence="1 2">
    <name type="scientific">Methylomonas rosea</name>
    <dbReference type="NCBI Taxonomy" id="2952227"/>
    <lineage>
        <taxon>Bacteria</taxon>
        <taxon>Pseudomonadati</taxon>
        <taxon>Pseudomonadota</taxon>
        <taxon>Gammaproteobacteria</taxon>
        <taxon>Methylococcales</taxon>
        <taxon>Methylococcaceae</taxon>
        <taxon>Methylomonas</taxon>
    </lineage>
</organism>
<sequence>MTLQIRSNTALDLWPRDQIHAGQYSQQIAATRKQALQPHISEVIRSKYAKHSQNKATSLEEKLYDVRALCKIRTASVAMYLTSEWRSRFFSQLDNLLDAENWEEEDTPIIEASFNTFLRMIMLMWPVRRPGLGATSEGNIIAAWTVDRDRLTIECLPGDKVRWVVSWHVEGMQERAAGDVSLTRLLAVLSPYDPKRWFIDAA</sequence>
<accession>A0ABT1TW36</accession>